<dbReference type="EMBL" id="ML994630">
    <property type="protein sequence ID" value="KAF2186226.1"/>
    <property type="molecule type" value="Genomic_DNA"/>
</dbReference>
<dbReference type="PROSITE" id="PS50181">
    <property type="entry name" value="FBOX"/>
    <property type="match status" value="1"/>
</dbReference>
<feature type="compositionally biased region" description="Basic and acidic residues" evidence="1">
    <location>
        <begin position="128"/>
        <end position="138"/>
    </location>
</feature>
<feature type="domain" description="F-box" evidence="2">
    <location>
        <begin position="636"/>
        <end position="685"/>
    </location>
</feature>
<feature type="compositionally biased region" description="Basic and acidic residues" evidence="1">
    <location>
        <begin position="170"/>
        <end position="184"/>
    </location>
</feature>
<dbReference type="PANTHER" id="PTHR22306:SF2">
    <property type="entry name" value="CHROMOSOME 7 OPEN READING FRAME 50"/>
    <property type="match status" value="1"/>
</dbReference>
<feature type="compositionally biased region" description="Acidic residues" evidence="1">
    <location>
        <begin position="569"/>
        <end position="603"/>
    </location>
</feature>
<dbReference type="InterPro" id="IPR001810">
    <property type="entry name" value="F-box_dom"/>
</dbReference>
<feature type="region of interest" description="Disordered" evidence="1">
    <location>
        <begin position="523"/>
        <end position="611"/>
    </location>
</feature>
<reference evidence="3" key="1">
    <citation type="journal article" date="2020" name="Stud. Mycol.">
        <title>101 Dothideomycetes genomes: a test case for predicting lifestyles and emergence of pathogens.</title>
        <authorList>
            <person name="Haridas S."/>
            <person name="Albert R."/>
            <person name="Binder M."/>
            <person name="Bloem J."/>
            <person name="Labutti K."/>
            <person name="Salamov A."/>
            <person name="Andreopoulos B."/>
            <person name="Baker S."/>
            <person name="Barry K."/>
            <person name="Bills G."/>
            <person name="Bluhm B."/>
            <person name="Cannon C."/>
            <person name="Castanera R."/>
            <person name="Culley D."/>
            <person name="Daum C."/>
            <person name="Ezra D."/>
            <person name="Gonzalez J."/>
            <person name="Henrissat B."/>
            <person name="Kuo A."/>
            <person name="Liang C."/>
            <person name="Lipzen A."/>
            <person name="Lutzoni F."/>
            <person name="Magnuson J."/>
            <person name="Mondo S."/>
            <person name="Nolan M."/>
            <person name="Ohm R."/>
            <person name="Pangilinan J."/>
            <person name="Park H.-J."/>
            <person name="Ramirez L."/>
            <person name="Alfaro M."/>
            <person name="Sun H."/>
            <person name="Tritt A."/>
            <person name="Yoshinaga Y."/>
            <person name="Zwiers L.-H."/>
            <person name="Turgeon B."/>
            <person name="Goodwin S."/>
            <person name="Spatafora J."/>
            <person name="Crous P."/>
            <person name="Grigoriev I."/>
        </authorList>
    </citation>
    <scope>NUCLEOTIDE SEQUENCE</scope>
    <source>
        <strain evidence="3">CBS 207.26</strain>
    </source>
</reference>
<feature type="compositionally biased region" description="Basic and acidic residues" evidence="1">
    <location>
        <begin position="75"/>
        <end position="85"/>
    </location>
</feature>
<protein>
    <recommendedName>
        <fullName evidence="2">F-box domain-containing protein</fullName>
    </recommendedName>
</protein>
<feature type="region of interest" description="Disordered" evidence="1">
    <location>
        <begin position="309"/>
        <end position="334"/>
    </location>
</feature>
<feature type="compositionally biased region" description="Polar residues" evidence="1">
    <location>
        <begin position="229"/>
        <end position="244"/>
    </location>
</feature>
<dbReference type="PANTHER" id="PTHR22306">
    <property type="entry name" value="CHROMOSOME 7 OPEN READING FRAME 50"/>
    <property type="match status" value="1"/>
</dbReference>
<feature type="compositionally biased region" description="Low complexity" evidence="1">
    <location>
        <begin position="190"/>
        <end position="201"/>
    </location>
</feature>
<dbReference type="Pfam" id="PF10180">
    <property type="entry name" value="WKF"/>
    <property type="match status" value="1"/>
</dbReference>
<feature type="region of interest" description="Disordered" evidence="1">
    <location>
        <begin position="1"/>
        <end position="266"/>
    </location>
</feature>
<dbReference type="Proteomes" id="UP000800200">
    <property type="component" value="Unassembled WGS sequence"/>
</dbReference>
<name>A0A6A6E8R3_9PEZI</name>
<evidence type="ECO:0000313" key="4">
    <source>
        <dbReference type="Proteomes" id="UP000800200"/>
    </source>
</evidence>
<accession>A0A6A6E8R3</accession>
<feature type="compositionally biased region" description="Low complexity" evidence="1">
    <location>
        <begin position="540"/>
        <end position="568"/>
    </location>
</feature>
<dbReference type="InterPro" id="IPR019327">
    <property type="entry name" value="WKF"/>
</dbReference>
<feature type="compositionally biased region" description="Polar residues" evidence="1">
    <location>
        <begin position="251"/>
        <end position="266"/>
    </location>
</feature>
<feature type="compositionally biased region" description="Polar residues" evidence="1">
    <location>
        <begin position="146"/>
        <end position="158"/>
    </location>
</feature>
<gene>
    <name evidence="3" type="ORF">K469DRAFT_573314</name>
</gene>
<organism evidence="3 4">
    <name type="scientific">Zopfia rhizophila CBS 207.26</name>
    <dbReference type="NCBI Taxonomy" id="1314779"/>
    <lineage>
        <taxon>Eukaryota</taxon>
        <taxon>Fungi</taxon>
        <taxon>Dikarya</taxon>
        <taxon>Ascomycota</taxon>
        <taxon>Pezizomycotina</taxon>
        <taxon>Dothideomycetes</taxon>
        <taxon>Dothideomycetes incertae sedis</taxon>
        <taxon>Zopfiaceae</taxon>
        <taxon>Zopfia</taxon>
    </lineage>
</organism>
<evidence type="ECO:0000259" key="2">
    <source>
        <dbReference type="PROSITE" id="PS50181"/>
    </source>
</evidence>
<feature type="compositionally biased region" description="Polar residues" evidence="1">
    <location>
        <begin position="101"/>
        <end position="119"/>
    </location>
</feature>
<keyword evidence="4" id="KW-1185">Reference proteome</keyword>
<dbReference type="OrthoDB" id="10261563at2759"/>
<dbReference type="AlphaFoldDB" id="A0A6A6E8R3"/>
<proteinExistence type="predicted"/>
<evidence type="ECO:0000313" key="3">
    <source>
        <dbReference type="EMBL" id="KAF2186226.1"/>
    </source>
</evidence>
<evidence type="ECO:0000256" key="1">
    <source>
        <dbReference type="SAM" id="MobiDB-lite"/>
    </source>
</evidence>
<feature type="compositionally biased region" description="Basic and acidic residues" evidence="1">
    <location>
        <begin position="314"/>
        <end position="325"/>
    </location>
</feature>
<sequence length="1052" mass="117478">MDRAGSTIPAWKRLGLKLKTDQSGDPVPDQSVPWDLERQLTESPAAWRGSRDDTYQAAIPTENGKSSRLGKRKLRESPAEGRDQAFKTSRKTKGQEHVNGITGNELSNLSKEGNGNESSGPEAASVADRPRAKGDPNYRKKKDQRINLSPGQPATLEQHQAHAESMTANHELHTTRSSRSETNHKQSRRQSPSPTSEEQPSLQVSIENNFTSLPSVETPEASKRLKTPASKTIKNAPVDSSSPTPDRRKSVTFTPDTKTTDGSSASALFKKWITEQKGSGAEFTPAEVAQFVPPPKVHPANDIPAMQSSMQTQEGKKAKDADIKERKGKKKQKEVCLDTASLPKDAKSRDSKKITGKKDTSIYLSYLSEFHNSKDSWKFNKAKQTDVLENALNVFRIPQEYSEALIAYIKGLQGAGVIDRLRERWTAALKELDEGASEPMDDPEARKAAKDAALQDRLAKEKKRRRAEVDIEGLAQSADPNAYIRQMKRRRAEELLNALALSSPLYPTPPQVNGGCHRTVFQDTVPTTIRPKARNRKLRTAASDDASSSSSSDSSSGDESGSSDSDASGTDEDESESHSEDEEGPDSSDSTQSEEDDSSEEGSSESRSDSAFIYPPPIQDILCENTDQSHSISGTEMPLTTLPAELIEFIARSLSAIDFRSFRLVSALLKEQSLHHFKERFFRRRTIEWTVPSLQALLDISCHSDFGSCLQELVIDATPRFAIQLWEIKKNILDNSHDSGLRKLYEIKHALLNGKEEESSRYFAETRFDQKTLIAVFERIKTLHSIAFSYDGMDRSYGKFGRKYCESSQNEMSRPFVSTIAAIARSGLIIQRISVEDGKRYGAISVGRLESISPVLPIISTSFSRLQTLKLDLRDWRHPEEGFEPPPGKAPFVVRLLSKAMNVKDLDVSCFSSLEPDIFAEMAEHCVFPHLISLRLKLFRITNSSLDRFLEPSKRTLKNISLSRIVLRDGAWPDVMRLFARELQLESLELEDLFCRMGSKVGFENSMKKAVALERPDLDQKIRFHADNLAFGNWEPVWHVASVTYPFIGLRT</sequence>
<feature type="compositionally biased region" description="Polar residues" evidence="1">
    <location>
        <begin position="202"/>
        <end position="215"/>
    </location>
</feature>